<keyword evidence="4" id="KW-1185">Reference proteome</keyword>
<name>A0ABP0JGH8_9DINO</name>
<reference evidence="3 4" key="1">
    <citation type="submission" date="2024-02" db="EMBL/GenBank/DDBJ databases">
        <authorList>
            <person name="Chen Y."/>
            <person name="Shah S."/>
            <person name="Dougan E. K."/>
            <person name="Thang M."/>
            <person name="Chan C."/>
        </authorList>
    </citation>
    <scope>NUCLEOTIDE SEQUENCE [LARGE SCALE GENOMIC DNA]</scope>
</reference>
<dbReference type="Proteomes" id="UP001642464">
    <property type="component" value="Unassembled WGS sequence"/>
</dbReference>
<dbReference type="PANTHER" id="PTHR13489:SF0">
    <property type="entry name" value="MINI-CHROMOSOME MAINTENANCE COMPLEX-BINDING PROTEIN"/>
    <property type="match status" value="1"/>
</dbReference>
<comment type="caution">
    <text evidence="3">The sequence shown here is derived from an EMBL/GenBank/DDBJ whole genome shotgun (WGS) entry which is preliminary data.</text>
</comment>
<proteinExistence type="predicted"/>
<sequence>MREISRPLEVIDELLEPFSACLSVPGALPPREWREKAHFLRTLKLEDEDNFQDIPCLNETDTWLDVPSQSLVRYRCMVQDVLEPEVYPLFLQSTGALVTMKYREALPTGSHAKPLSTLETGNWATRGIYLCVPLPGESSWAIPRRGPNGASECGPGTSAPNTVGCSCLVKLYDVDEESLKVCETVEVLGVFHMGAGAPRLHGLHVRKLPFFHPMLPYSPRWLSEGRLLCTFQRRFSGFAVRSLRDLAIQILQEPLGGDQLAAEYVLALLVARVYGNDGSRALGRWSLNLSHWQEGSVDLLVRALAKLHPRVLHLPVTPETLKQRRWTPQKDFDANRLRSGLLQLAPGTLLVFDETQMDTGPLDAAGLRAVQGIRGLASEQMLLVDFFNYEVQVPLEVNCLFISRGVSIFKAADLVLPLSPTRSSVLPKQEDVESLDGLRFLLGLIQHRTQPLRLQQIMAVFSHDFARLRDEFREMDLGQQTLHDTQRRQRNLCHCWWACESYGIGCNMTRMSWCRIPGGGCFGPKPTPRPCPFVNESSFVTFDVRLPLQSSWNVQVWVALARAFCFTHGEEEMTVERWQSVATIERERCRRWKEFGLKA</sequence>
<gene>
    <name evidence="3" type="ORF">SCF082_LOCUS11861</name>
</gene>
<keyword evidence="2" id="KW-0539">Nucleus</keyword>
<evidence type="ECO:0000256" key="1">
    <source>
        <dbReference type="ARBA" id="ARBA00004123"/>
    </source>
</evidence>
<evidence type="ECO:0000313" key="3">
    <source>
        <dbReference type="EMBL" id="CAK9013269.1"/>
    </source>
</evidence>
<protein>
    <recommendedName>
        <fullName evidence="5">Mini-chromosome maintenance complex-binding protein</fullName>
    </recommendedName>
</protein>
<organism evidence="3 4">
    <name type="scientific">Durusdinium trenchii</name>
    <dbReference type="NCBI Taxonomy" id="1381693"/>
    <lineage>
        <taxon>Eukaryota</taxon>
        <taxon>Sar</taxon>
        <taxon>Alveolata</taxon>
        <taxon>Dinophyceae</taxon>
        <taxon>Suessiales</taxon>
        <taxon>Symbiodiniaceae</taxon>
        <taxon>Durusdinium</taxon>
    </lineage>
</organism>
<accession>A0ABP0JGH8</accession>
<evidence type="ECO:0000256" key="2">
    <source>
        <dbReference type="ARBA" id="ARBA00023242"/>
    </source>
</evidence>
<dbReference type="EMBL" id="CAXAMM010007113">
    <property type="protein sequence ID" value="CAK9013269.1"/>
    <property type="molecule type" value="Genomic_DNA"/>
</dbReference>
<dbReference type="Pfam" id="PF09739">
    <property type="entry name" value="MCM_bind"/>
    <property type="match status" value="2"/>
</dbReference>
<evidence type="ECO:0000313" key="4">
    <source>
        <dbReference type="Proteomes" id="UP001642464"/>
    </source>
</evidence>
<dbReference type="InterPro" id="IPR019140">
    <property type="entry name" value="MCM_complex-bd"/>
</dbReference>
<dbReference type="PANTHER" id="PTHR13489">
    <property type="entry name" value="MINI-CHROMOSOME MAINTENANCE COMPLEX-BINDING PROTEIN"/>
    <property type="match status" value="1"/>
</dbReference>
<evidence type="ECO:0008006" key="5">
    <source>
        <dbReference type="Google" id="ProtNLM"/>
    </source>
</evidence>
<comment type="subcellular location">
    <subcellularLocation>
        <location evidence="1">Nucleus</location>
    </subcellularLocation>
</comment>